<proteinExistence type="predicted"/>
<dbReference type="Gene3D" id="3.90.1640.10">
    <property type="entry name" value="inorganic pyrophosphatase (n-terminal core)"/>
    <property type="match status" value="1"/>
</dbReference>
<dbReference type="RefSeq" id="XP_069199223.1">
    <property type="nucleotide sequence ID" value="XM_069342717.1"/>
</dbReference>
<reference evidence="7 8" key="1">
    <citation type="submission" date="2024-07" db="EMBL/GenBank/DDBJ databases">
        <title>Draft sequence of the Neodothiora populina.</title>
        <authorList>
            <person name="Drown D.D."/>
            <person name="Schuette U.S."/>
            <person name="Buechlein A.B."/>
            <person name="Rusch D.R."/>
            <person name="Winton L.W."/>
            <person name="Adams G.A."/>
        </authorList>
    </citation>
    <scope>NUCLEOTIDE SEQUENCE [LARGE SCALE GENOMIC DNA]</scope>
    <source>
        <strain evidence="7 8">CPC 39397</strain>
    </source>
</reference>
<feature type="region of interest" description="Disordered" evidence="5">
    <location>
        <begin position="189"/>
        <end position="208"/>
    </location>
</feature>
<comment type="caution">
    <text evidence="7">The sequence shown here is derived from an EMBL/GenBank/DDBJ whole genome shotgun (WGS) entry which is preliminary data.</text>
</comment>
<organism evidence="7 8">
    <name type="scientific">Neodothiora populina</name>
    <dbReference type="NCBI Taxonomy" id="2781224"/>
    <lineage>
        <taxon>Eukaryota</taxon>
        <taxon>Fungi</taxon>
        <taxon>Dikarya</taxon>
        <taxon>Ascomycota</taxon>
        <taxon>Pezizomycotina</taxon>
        <taxon>Dothideomycetes</taxon>
        <taxon>Dothideomycetidae</taxon>
        <taxon>Dothideales</taxon>
        <taxon>Dothioraceae</taxon>
        <taxon>Neodothiora</taxon>
    </lineage>
</organism>
<feature type="compositionally biased region" description="Basic and acidic residues" evidence="5">
    <location>
        <begin position="426"/>
        <end position="443"/>
    </location>
</feature>
<evidence type="ECO:0000256" key="4">
    <source>
        <dbReference type="ARBA" id="ARBA00023211"/>
    </source>
</evidence>
<accession>A0ABR3PA66</accession>
<evidence type="ECO:0000313" key="7">
    <source>
        <dbReference type="EMBL" id="KAL1302947.1"/>
    </source>
</evidence>
<dbReference type="PANTHER" id="PTHR12112">
    <property type="entry name" value="BNIP - RELATED"/>
    <property type="match status" value="1"/>
</dbReference>
<dbReference type="SUPFAM" id="SSF64182">
    <property type="entry name" value="DHH phosphoesterases"/>
    <property type="match status" value="1"/>
</dbReference>
<evidence type="ECO:0000259" key="6">
    <source>
        <dbReference type="SMART" id="SM01131"/>
    </source>
</evidence>
<evidence type="ECO:0000256" key="3">
    <source>
        <dbReference type="ARBA" id="ARBA00022801"/>
    </source>
</evidence>
<dbReference type="EMBL" id="JBFMKM010000012">
    <property type="protein sequence ID" value="KAL1302947.1"/>
    <property type="molecule type" value="Genomic_DNA"/>
</dbReference>
<protein>
    <recommendedName>
        <fullName evidence="6">DHHA2 domain-containing protein</fullName>
    </recommendedName>
</protein>
<feature type="compositionally biased region" description="Polar residues" evidence="5">
    <location>
        <begin position="190"/>
        <end position="200"/>
    </location>
</feature>
<evidence type="ECO:0000256" key="2">
    <source>
        <dbReference type="ARBA" id="ARBA00022723"/>
    </source>
</evidence>
<dbReference type="InterPro" id="IPR001667">
    <property type="entry name" value="DDH_dom"/>
</dbReference>
<evidence type="ECO:0000313" key="8">
    <source>
        <dbReference type="Proteomes" id="UP001562354"/>
    </source>
</evidence>
<dbReference type="SMART" id="SM01131">
    <property type="entry name" value="DHHA2"/>
    <property type="match status" value="1"/>
</dbReference>
<name>A0ABR3PA66_9PEZI</name>
<evidence type="ECO:0000256" key="5">
    <source>
        <dbReference type="SAM" id="MobiDB-lite"/>
    </source>
</evidence>
<dbReference type="InterPro" id="IPR038763">
    <property type="entry name" value="DHH_sf"/>
</dbReference>
<feature type="compositionally biased region" description="Low complexity" evidence="5">
    <location>
        <begin position="338"/>
        <end position="356"/>
    </location>
</feature>
<keyword evidence="8" id="KW-1185">Reference proteome</keyword>
<comment type="cofactor">
    <cofactor evidence="1">
        <name>Mn(2+)</name>
        <dbReference type="ChEBI" id="CHEBI:29035"/>
    </cofactor>
</comment>
<keyword evidence="4" id="KW-0464">Manganese</keyword>
<feature type="domain" description="DHHA2" evidence="6">
    <location>
        <begin position="260"/>
        <end position="470"/>
    </location>
</feature>
<dbReference type="Proteomes" id="UP001562354">
    <property type="component" value="Unassembled WGS sequence"/>
</dbReference>
<dbReference type="GeneID" id="95976968"/>
<dbReference type="Pfam" id="PF02833">
    <property type="entry name" value="DHHA2"/>
    <property type="match status" value="1"/>
</dbReference>
<dbReference type="Pfam" id="PF01368">
    <property type="entry name" value="DHH"/>
    <property type="match status" value="1"/>
</dbReference>
<sequence>MPPRLTLKSFLQQARHTLKKAIEKKDRVTFVIGNESADLDSITSSIIYAYLQSTASSKHTKPILHIPLLNISKADISIRPELLALLPYADIPRDHLITLDDLPSGTSSASDLKSHLPPQNTGWILVDHNAFQGTLGSVYSDSVVGCVDHHVDEGKVPKSSGDEPRIIETSGSCSSLVINHCRRSVWDQPYSDTDASSSHDQPNEKTDEWESQISHLALASILIDTRNLQDASKTTKHDRDAVEFLLSKLSAPAFDSASFYNKLDAAKRDTKSLSLNGMLRKDYKQWTTAAGAAGAAAAAASSSCGPSTQAILGISSTVQPLSYLEEKALTMPTDTETSSYSRPSPSSPDPGSEPSSFKSLVCEATSFAVSKHLSLFAIMTAFESSSTFRRELFLLSTDAAGADAARSFEEADAEKLRLVESSPGKVGDKEERDEKSDEGEGKGQVRVRMWKQGDVSASRKQVAPLLRRALEEVEN</sequence>
<dbReference type="InterPro" id="IPR038222">
    <property type="entry name" value="DHHA2_dom_sf"/>
</dbReference>
<keyword evidence="2" id="KW-0479">Metal-binding</keyword>
<dbReference type="Gene3D" id="3.10.310.20">
    <property type="entry name" value="DHHA2 domain"/>
    <property type="match status" value="1"/>
</dbReference>
<dbReference type="InterPro" id="IPR004097">
    <property type="entry name" value="DHHA2"/>
</dbReference>
<evidence type="ECO:0000256" key="1">
    <source>
        <dbReference type="ARBA" id="ARBA00001936"/>
    </source>
</evidence>
<dbReference type="PANTHER" id="PTHR12112:SF39">
    <property type="entry name" value="EG:152A3.5 PROTEIN (FBGN0003116_PN PROTEIN)"/>
    <property type="match status" value="1"/>
</dbReference>
<gene>
    <name evidence="7" type="ORF">AAFC00_003266</name>
</gene>
<feature type="region of interest" description="Disordered" evidence="5">
    <location>
        <begin position="411"/>
        <end position="457"/>
    </location>
</feature>
<feature type="region of interest" description="Disordered" evidence="5">
    <location>
        <begin position="332"/>
        <end position="356"/>
    </location>
</feature>
<keyword evidence="3" id="KW-0378">Hydrolase</keyword>